<protein>
    <submittedName>
        <fullName evidence="5">MarR family transcriptional regulator</fullName>
    </submittedName>
</protein>
<keyword evidence="2" id="KW-0238">DNA-binding</keyword>
<evidence type="ECO:0000256" key="1">
    <source>
        <dbReference type="ARBA" id="ARBA00023015"/>
    </source>
</evidence>
<dbReference type="Proteomes" id="UP001501115">
    <property type="component" value="Unassembled WGS sequence"/>
</dbReference>
<feature type="domain" description="HTH marR-type" evidence="4">
    <location>
        <begin position="9"/>
        <end position="139"/>
    </location>
</feature>
<dbReference type="InterPro" id="IPR023187">
    <property type="entry name" value="Tscrpt_reg_MarR-type_CS"/>
</dbReference>
<dbReference type="Gene3D" id="1.10.10.10">
    <property type="entry name" value="Winged helix-like DNA-binding domain superfamily/Winged helix DNA-binding domain"/>
    <property type="match status" value="1"/>
</dbReference>
<dbReference type="PANTHER" id="PTHR33164">
    <property type="entry name" value="TRANSCRIPTIONAL REGULATOR, MARR FAMILY"/>
    <property type="match status" value="1"/>
</dbReference>
<dbReference type="EMBL" id="BAABET010000004">
    <property type="protein sequence ID" value="GAA4312758.1"/>
    <property type="molecule type" value="Genomic_DNA"/>
</dbReference>
<reference evidence="6" key="1">
    <citation type="journal article" date="2019" name="Int. J. Syst. Evol. Microbiol.">
        <title>The Global Catalogue of Microorganisms (GCM) 10K type strain sequencing project: providing services to taxonomists for standard genome sequencing and annotation.</title>
        <authorList>
            <consortium name="The Broad Institute Genomics Platform"/>
            <consortium name="The Broad Institute Genome Sequencing Center for Infectious Disease"/>
            <person name="Wu L."/>
            <person name="Ma J."/>
        </authorList>
    </citation>
    <scope>NUCLEOTIDE SEQUENCE [LARGE SCALE GENOMIC DNA]</scope>
    <source>
        <strain evidence="6">JCM 31290</strain>
    </source>
</reference>
<dbReference type="PANTHER" id="PTHR33164:SF99">
    <property type="entry name" value="MARR FAMILY REGULATORY PROTEIN"/>
    <property type="match status" value="1"/>
</dbReference>
<evidence type="ECO:0000313" key="5">
    <source>
        <dbReference type="EMBL" id="GAA4312758.1"/>
    </source>
</evidence>
<sequence length="139" mass="15455">MNLSLSPLALEVLDLIDTLVARYQESYEAAAARHQLTGSQVRVLELLSHQPLAMRRLAERLKCEPSNVTGIVDRLEARGLVRRQPDPADRRVKLAAVTEAGRLIGDQVRASTDFTRTRLTTLPPEDCAALHAGLYRMLN</sequence>
<dbReference type="InterPro" id="IPR000835">
    <property type="entry name" value="HTH_MarR-typ"/>
</dbReference>
<name>A0ABP8FX30_9ACTN</name>
<comment type="caution">
    <text evidence="5">The sequence shown here is derived from an EMBL/GenBank/DDBJ whole genome shotgun (WGS) entry which is preliminary data.</text>
</comment>
<proteinExistence type="predicted"/>
<evidence type="ECO:0000256" key="3">
    <source>
        <dbReference type="ARBA" id="ARBA00023163"/>
    </source>
</evidence>
<evidence type="ECO:0000313" key="6">
    <source>
        <dbReference type="Proteomes" id="UP001501115"/>
    </source>
</evidence>
<dbReference type="PROSITE" id="PS01117">
    <property type="entry name" value="HTH_MARR_1"/>
    <property type="match status" value="1"/>
</dbReference>
<keyword evidence="1" id="KW-0805">Transcription regulation</keyword>
<keyword evidence="6" id="KW-1185">Reference proteome</keyword>
<dbReference type="SMART" id="SM00347">
    <property type="entry name" value="HTH_MARR"/>
    <property type="match status" value="1"/>
</dbReference>
<dbReference type="SUPFAM" id="SSF46785">
    <property type="entry name" value="Winged helix' DNA-binding domain"/>
    <property type="match status" value="1"/>
</dbReference>
<dbReference type="RefSeq" id="WP_345662282.1">
    <property type="nucleotide sequence ID" value="NZ_BAABET010000004.1"/>
</dbReference>
<gene>
    <name evidence="5" type="ORF">GCM10023086_33440</name>
</gene>
<dbReference type="InterPro" id="IPR036390">
    <property type="entry name" value="WH_DNA-bd_sf"/>
</dbReference>
<evidence type="ECO:0000259" key="4">
    <source>
        <dbReference type="PROSITE" id="PS50995"/>
    </source>
</evidence>
<dbReference type="PRINTS" id="PR00598">
    <property type="entry name" value="HTHMARR"/>
</dbReference>
<dbReference type="Pfam" id="PF12802">
    <property type="entry name" value="MarR_2"/>
    <property type="match status" value="1"/>
</dbReference>
<organism evidence="5 6">
    <name type="scientific">Streptomyces venetus</name>
    <dbReference type="NCBI Taxonomy" id="1701086"/>
    <lineage>
        <taxon>Bacteria</taxon>
        <taxon>Bacillati</taxon>
        <taxon>Actinomycetota</taxon>
        <taxon>Actinomycetes</taxon>
        <taxon>Kitasatosporales</taxon>
        <taxon>Streptomycetaceae</taxon>
        <taxon>Streptomyces</taxon>
    </lineage>
</organism>
<dbReference type="InterPro" id="IPR039422">
    <property type="entry name" value="MarR/SlyA-like"/>
</dbReference>
<accession>A0ABP8FX30</accession>
<dbReference type="PROSITE" id="PS50995">
    <property type="entry name" value="HTH_MARR_2"/>
    <property type="match status" value="1"/>
</dbReference>
<keyword evidence="3" id="KW-0804">Transcription</keyword>
<evidence type="ECO:0000256" key="2">
    <source>
        <dbReference type="ARBA" id="ARBA00023125"/>
    </source>
</evidence>
<dbReference type="InterPro" id="IPR036388">
    <property type="entry name" value="WH-like_DNA-bd_sf"/>
</dbReference>